<dbReference type="InterPro" id="IPR051328">
    <property type="entry name" value="T7SS_ABC-Transporter"/>
</dbReference>
<reference evidence="7 8" key="1">
    <citation type="submission" date="2017-07" db="EMBL/GenBank/DDBJ databases">
        <title>Isolation and whole genome analysis of endospore-forming bacteria from heroin.</title>
        <authorList>
            <person name="Kalinowski J."/>
            <person name="Ahrens B."/>
            <person name="Al-Dilaimi A."/>
            <person name="Winkler A."/>
            <person name="Wibberg D."/>
            <person name="Schleenbecker U."/>
            <person name="Ruckert C."/>
            <person name="Wolfel R."/>
            <person name="Grass G."/>
        </authorList>
    </citation>
    <scope>NUCLEOTIDE SEQUENCE [LARGE SCALE GENOMIC DNA]</scope>
    <source>
        <strain evidence="7 8">7537-G1</strain>
    </source>
</reference>
<evidence type="ECO:0000313" key="7">
    <source>
        <dbReference type="EMBL" id="PAD78035.1"/>
    </source>
</evidence>
<dbReference type="InterPro" id="IPR023908">
    <property type="entry name" value="xxxLxxG_rpt"/>
</dbReference>
<evidence type="ECO:0000256" key="3">
    <source>
        <dbReference type="ARBA" id="ARBA00022989"/>
    </source>
</evidence>
<feature type="transmembrane region" description="Helical" evidence="5">
    <location>
        <begin position="20"/>
        <end position="43"/>
    </location>
</feature>
<feature type="transmembrane region" description="Helical" evidence="5">
    <location>
        <begin position="633"/>
        <end position="654"/>
    </location>
</feature>
<evidence type="ECO:0000256" key="5">
    <source>
        <dbReference type="SAM" id="Phobius"/>
    </source>
</evidence>
<dbReference type="EMBL" id="NPBY01000027">
    <property type="protein sequence ID" value="PAD78035.1"/>
    <property type="molecule type" value="Genomic_DNA"/>
</dbReference>
<feature type="transmembrane region" description="Helical" evidence="5">
    <location>
        <begin position="561"/>
        <end position="581"/>
    </location>
</feature>
<dbReference type="NCBIfam" id="TIGR03062">
    <property type="entry name" value="pip_yhgE_Cterm"/>
    <property type="match status" value="1"/>
</dbReference>
<name>A0A268EY35_9BACL</name>
<dbReference type="Pfam" id="PF12698">
    <property type="entry name" value="ABC2_membrane_3"/>
    <property type="match status" value="2"/>
</dbReference>
<accession>A0A268EY35</accession>
<dbReference type="Gene3D" id="1.10.287.950">
    <property type="entry name" value="Methyl-accepting chemotaxis protein"/>
    <property type="match status" value="1"/>
</dbReference>
<proteinExistence type="predicted"/>
<evidence type="ECO:0000256" key="4">
    <source>
        <dbReference type="ARBA" id="ARBA00023136"/>
    </source>
</evidence>
<keyword evidence="3 5" id="KW-1133">Transmembrane helix</keyword>
<dbReference type="AlphaFoldDB" id="A0A268EY35"/>
<dbReference type="PANTHER" id="PTHR43077:SF5">
    <property type="entry name" value="PHAGE INFECTION PROTEIN"/>
    <property type="match status" value="1"/>
</dbReference>
<dbReference type="Proteomes" id="UP000215596">
    <property type="component" value="Unassembled WGS sequence"/>
</dbReference>
<feature type="domain" description="ABC-2 type transporter transmembrane" evidence="6">
    <location>
        <begin position="540"/>
        <end position="734"/>
    </location>
</feature>
<comment type="caution">
    <text evidence="7">The sequence shown here is derived from an EMBL/GenBank/DDBJ whole genome shotgun (WGS) entry which is preliminary data.</text>
</comment>
<dbReference type="InterPro" id="IPR013525">
    <property type="entry name" value="ABC2_TM"/>
</dbReference>
<feature type="transmembrane region" description="Helical" evidence="5">
    <location>
        <begin position="661"/>
        <end position="680"/>
    </location>
</feature>
<comment type="subcellular location">
    <subcellularLocation>
        <location evidence="1">Membrane</location>
        <topology evidence="1">Multi-pass membrane protein</topology>
    </subcellularLocation>
</comment>
<feature type="transmembrane region" description="Helical" evidence="5">
    <location>
        <begin position="601"/>
        <end position="621"/>
    </location>
</feature>
<evidence type="ECO:0000313" key="8">
    <source>
        <dbReference type="Proteomes" id="UP000215596"/>
    </source>
</evidence>
<dbReference type="NCBIfam" id="TIGR03061">
    <property type="entry name" value="pip_yhgE_Nterm"/>
    <property type="match status" value="1"/>
</dbReference>
<dbReference type="InterPro" id="IPR017501">
    <property type="entry name" value="Phage_infect_YhgE_C"/>
</dbReference>
<dbReference type="PANTHER" id="PTHR43077">
    <property type="entry name" value="TRANSPORT PERMEASE YVFS-RELATED"/>
    <property type="match status" value="1"/>
</dbReference>
<evidence type="ECO:0000256" key="2">
    <source>
        <dbReference type="ARBA" id="ARBA00022692"/>
    </source>
</evidence>
<evidence type="ECO:0000256" key="1">
    <source>
        <dbReference type="ARBA" id="ARBA00004141"/>
    </source>
</evidence>
<feature type="transmembrane region" description="Helical" evidence="5">
    <location>
        <begin position="715"/>
        <end position="739"/>
    </location>
</feature>
<protein>
    <recommendedName>
        <fullName evidence="6">ABC-2 type transporter transmembrane domain-containing protein</fullName>
    </recommendedName>
</protein>
<dbReference type="GO" id="GO:0140359">
    <property type="term" value="F:ABC-type transporter activity"/>
    <property type="evidence" value="ECO:0007669"/>
    <property type="project" value="InterPro"/>
</dbReference>
<gene>
    <name evidence="7" type="ORF">CHH67_08560</name>
</gene>
<dbReference type="SUPFAM" id="SSF58104">
    <property type="entry name" value="Methyl-accepting chemotaxis protein (MCP) signaling domain"/>
    <property type="match status" value="1"/>
</dbReference>
<feature type="domain" description="ABC-2 type transporter transmembrane" evidence="6">
    <location>
        <begin position="23"/>
        <end position="164"/>
    </location>
</feature>
<dbReference type="OrthoDB" id="9811483at2"/>
<dbReference type="Gene3D" id="3.40.1710.10">
    <property type="entry name" value="abc type-2 transporter like domain"/>
    <property type="match status" value="1"/>
</dbReference>
<organism evidence="7 8">
    <name type="scientific">Paenibacillus campinasensis</name>
    <dbReference type="NCBI Taxonomy" id="66347"/>
    <lineage>
        <taxon>Bacteria</taxon>
        <taxon>Bacillati</taxon>
        <taxon>Bacillota</taxon>
        <taxon>Bacilli</taxon>
        <taxon>Bacillales</taxon>
        <taxon>Paenibacillaceae</taxon>
        <taxon>Paenibacillus</taxon>
    </lineage>
</organism>
<dbReference type="NCBIfam" id="TIGR03057">
    <property type="entry name" value="xxxLxxG_by_4"/>
    <property type="match status" value="4"/>
</dbReference>
<dbReference type="InterPro" id="IPR017500">
    <property type="entry name" value="Phage_infect_YhgE_N"/>
</dbReference>
<dbReference type="RefSeq" id="WP_095264749.1">
    <property type="nucleotide sequence ID" value="NZ_NPBY01000027.1"/>
</dbReference>
<keyword evidence="4 5" id="KW-0472">Membrane</keyword>
<keyword evidence="2 5" id="KW-0812">Transmembrane</keyword>
<evidence type="ECO:0000259" key="6">
    <source>
        <dbReference type="Pfam" id="PF12698"/>
    </source>
</evidence>
<sequence>MKSLSVFAKDVGAAVRNRKFLVTIIAVLFIPVLYSGMFLGAFWDPYGKMDELPVAVVNNDTGAEFEGKSLQAGADLVAELKKAKAFNWQFVSESEAEQGMKDNKYYMTIVIPDNFSQQATTLMDDHPQPAKIVFKPNEGYNFLAGQIGGTAVKEIQSKVSAKVTEAYTETLFDQVEKVSGGLSEAGDGASRLSEGAVELDEGALKLKQNLAKLADGTLELQQGIAPLTAGVQELDAGAGTLKSGASALASGLAQLQGGHGELLAGAEQTGQGAAKLEAGLESAAEGSAELKAGLDANRAGAAELAQGAHSAHEGSRQLEQGLNQSLEATAALEQGAKRVAEGLKQLADSQPELAASPDVQQLLAASQSLAAGTSELNAGQKQLAQGAAGLAEGTARLDAGAGQLSAGAEQLAQGSEQLAAGSQELLAGAKQLNAGQKQLLDGMKLFGAKLGEAAAGGKELAGGAVKLSEGTGQLAAGAGELGSGVAALTDGSRQLDSGAGELVSGMDTLKAGSGELAEKLNEAADKTSGLHTTDETVSMFAGPVQVDEMKVNEVPNYGTGFSPYFLSLGLFVGALISTIILPIRDTTVQGATGWNRFVSRALSFAGMGLVQSLLAVIVVLYGLKLEVQSVPLFYLFSFITSLSFMFLVQMFVTWLDQPGRFVVIIILILQLTTSAGTFPVELIPGWMKALNPLLPMTYSVMGFKDVVSTGNFSGMWSSAGVLIGFGAVSLIITSLYFLIHHSKHKSAGSSTTATA</sequence>
<dbReference type="GO" id="GO:0016020">
    <property type="term" value="C:membrane"/>
    <property type="evidence" value="ECO:0007669"/>
    <property type="project" value="UniProtKB-SubCell"/>
</dbReference>